<evidence type="ECO:0000313" key="7">
    <source>
        <dbReference type="EMBL" id="RNF86146.1"/>
    </source>
</evidence>
<evidence type="ECO:0000256" key="2">
    <source>
        <dbReference type="ARBA" id="ARBA00023125"/>
    </source>
</evidence>
<keyword evidence="2 4" id="KW-0238">DNA-binding</keyword>
<dbReference type="EMBL" id="RIBS01000001">
    <property type="protein sequence ID" value="RNF86146.1"/>
    <property type="molecule type" value="Genomic_DNA"/>
</dbReference>
<sequence>MSTSPPPTRKPGRPRQPPRQRQPGRPMADGPDLRTHLLDAAIACYVRDGIAATSLRAIASQAAVTPALLHYYFGDKAQLQQAVIEERVLPAMNALREVLASAGDDTAALVAGFVRGIGDVIARHPWLPALWVREVVCEGGALRSLLLERIAPGVPLLLAARFADAQREGRLNPGLDPRLLVVSLVGLTLFPAAGAPIWRQLFAADDLDADALRDHTIALLDKGLGLD</sequence>
<dbReference type="SUPFAM" id="SSF48498">
    <property type="entry name" value="Tetracyclin repressor-like, C-terminal domain"/>
    <property type="match status" value="1"/>
</dbReference>
<evidence type="ECO:0000256" key="4">
    <source>
        <dbReference type="PROSITE-ProRule" id="PRU00335"/>
    </source>
</evidence>
<dbReference type="InterPro" id="IPR009057">
    <property type="entry name" value="Homeodomain-like_sf"/>
</dbReference>
<proteinExistence type="predicted"/>
<dbReference type="InterPro" id="IPR050109">
    <property type="entry name" value="HTH-type_TetR-like_transc_reg"/>
</dbReference>
<keyword evidence="3" id="KW-0804">Transcription</keyword>
<protein>
    <submittedName>
        <fullName evidence="7">TetR/AcrR family transcriptional regulator</fullName>
    </submittedName>
</protein>
<dbReference type="PROSITE" id="PS50977">
    <property type="entry name" value="HTH_TETR_2"/>
    <property type="match status" value="1"/>
</dbReference>
<organism evidence="7 8">
    <name type="scientific">Montanilutibacter psychrotolerans</name>
    <dbReference type="NCBI Taxonomy" id="1327343"/>
    <lineage>
        <taxon>Bacteria</taxon>
        <taxon>Pseudomonadati</taxon>
        <taxon>Pseudomonadota</taxon>
        <taxon>Gammaproteobacteria</taxon>
        <taxon>Lysobacterales</taxon>
        <taxon>Lysobacteraceae</taxon>
        <taxon>Montanilutibacter</taxon>
    </lineage>
</organism>
<feature type="domain" description="HTH tetR-type" evidence="6">
    <location>
        <begin position="31"/>
        <end position="91"/>
    </location>
</feature>
<dbReference type="Pfam" id="PF00440">
    <property type="entry name" value="TetR_N"/>
    <property type="match status" value="1"/>
</dbReference>
<dbReference type="OrthoDB" id="8961953at2"/>
<evidence type="ECO:0000256" key="1">
    <source>
        <dbReference type="ARBA" id="ARBA00023015"/>
    </source>
</evidence>
<feature type="region of interest" description="Disordered" evidence="5">
    <location>
        <begin position="1"/>
        <end position="32"/>
    </location>
</feature>
<dbReference type="InterPro" id="IPR023772">
    <property type="entry name" value="DNA-bd_HTH_TetR-type_CS"/>
</dbReference>
<dbReference type="SUPFAM" id="SSF46689">
    <property type="entry name" value="Homeodomain-like"/>
    <property type="match status" value="1"/>
</dbReference>
<dbReference type="RefSeq" id="WP_123086266.1">
    <property type="nucleotide sequence ID" value="NZ_RIBS01000001.1"/>
</dbReference>
<dbReference type="GO" id="GO:0000976">
    <property type="term" value="F:transcription cis-regulatory region binding"/>
    <property type="evidence" value="ECO:0007669"/>
    <property type="project" value="TreeGrafter"/>
</dbReference>
<dbReference type="PANTHER" id="PTHR30055:SF234">
    <property type="entry name" value="HTH-TYPE TRANSCRIPTIONAL REGULATOR BETI"/>
    <property type="match status" value="1"/>
</dbReference>
<dbReference type="AlphaFoldDB" id="A0A3M8T331"/>
<dbReference type="InterPro" id="IPR001647">
    <property type="entry name" value="HTH_TetR"/>
</dbReference>
<evidence type="ECO:0000259" key="6">
    <source>
        <dbReference type="PROSITE" id="PS50977"/>
    </source>
</evidence>
<keyword evidence="1" id="KW-0805">Transcription regulation</keyword>
<dbReference type="InterPro" id="IPR036271">
    <property type="entry name" value="Tet_transcr_reg_TetR-rel_C_sf"/>
</dbReference>
<comment type="caution">
    <text evidence="7">The sequence shown here is derived from an EMBL/GenBank/DDBJ whole genome shotgun (WGS) entry which is preliminary data.</text>
</comment>
<feature type="DNA-binding region" description="H-T-H motif" evidence="4">
    <location>
        <begin position="54"/>
        <end position="73"/>
    </location>
</feature>
<evidence type="ECO:0000256" key="3">
    <source>
        <dbReference type="ARBA" id="ARBA00023163"/>
    </source>
</evidence>
<dbReference type="Gene3D" id="1.10.357.10">
    <property type="entry name" value="Tetracycline Repressor, domain 2"/>
    <property type="match status" value="1"/>
</dbReference>
<accession>A0A3M8T331</accession>
<keyword evidence="8" id="KW-1185">Reference proteome</keyword>
<evidence type="ECO:0000256" key="5">
    <source>
        <dbReference type="SAM" id="MobiDB-lite"/>
    </source>
</evidence>
<dbReference type="PROSITE" id="PS01081">
    <property type="entry name" value="HTH_TETR_1"/>
    <property type="match status" value="1"/>
</dbReference>
<evidence type="ECO:0000313" key="8">
    <source>
        <dbReference type="Proteomes" id="UP000267049"/>
    </source>
</evidence>
<gene>
    <name evidence="7" type="ORF">EER27_01560</name>
</gene>
<dbReference type="PANTHER" id="PTHR30055">
    <property type="entry name" value="HTH-TYPE TRANSCRIPTIONAL REGULATOR RUTR"/>
    <property type="match status" value="1"/>
</dbReference>
<dbReference type="Proteomes" id="UP000267049">
    <property type="component" value="Unassembled WGS sequence"/>
</dbReference>
<reference evidence="7 8" key="1">
    <citation type="submission" date="2018-11" db="EMBL/GenBank/DDBJ databases">
        <title>Lysobacter cryohumiis sp. nov., isolated from soil in the Tianshan Mountains, Xinjiang, China.</title>
        <authorList>
            <person name="Luo Y."/>
            <person name="Sheng H."/>
        </authorList>
    </citation>
    <scope>NUCLEOTIDE SEQUENCE [LARGE SCALE GENOMIC DNA]</scope>
    <source>
        <strain evidence="7 8">ZS60</strain>
    </source>
</reference>
<name>A0A3M8T331_9GAMM</name>
<dbReference type="GO" id="GO:0003700">
    <property type="term" value="F:DNA-binding transcription factor activity"/>
    <property type="evidence" value="ECO:0007669"/>
    <property type="project" value="TreeGrafter"/>
</dbReference>